<evidence type="ECO:0000313" key="2">
    <source>
        <dbReference type="Proteomes" id="UP001470230"/>
    </source>
</evidence>
<evidence type="ECO:0000313" key="1">
    <source>
        <dbReference type="EMBL" id="KAK8836404.1"/>
    </source>
</evidence>
<dbReference type="EMBL" id="JAPFFF010000066">
    <property type="protein sequence ID" value="KAK8836404.1"/>
    <property type="molecule type" value="Genomic_DNA"/>
</dbReference>
<reference evidence="1 2" key="1">
    <citation type="submission" date="2024-04" db="EMBL/GenBank/DDBJ databases">
        <title>Tritrichomonas musculus Genome.</title>
        <authorList>
            <person name="Alves-Ferreira E."/>
            <person name="Grigg M."/>
            <person name="Lorenzi H."/>
            <person name="Galac M."/>
        </authorList>
    </citation>
    <scope>NUCLEOTIDE SEQUENCE [LARGE SCALE GENOMIC DNA]</scope>
    <source>
        <strain evidence="1 2">EAF2021</strain>
    </source>
</reference>
<dbReference type="Proteomes" id="UP001470230">
    <property type="component" value="Unassembled WGS sequence"/>
</dbReference>
<accession>A0ABR2GR45</accession>
<keyword evidence="2" id="KW-1185">Reference proteome</keyword>
<organism evidence="1 2">
    <name type="scientific">Tritrichomonas musculus</name>
    <dbReference type="NCBI Taxonomy" id="1915356"/>
    <lineage>
        <taxon>Eukaryota</taxon>
        <taxon>Metamonada</taxon>
        <taxon>Parabasalia</taxon>
        <taxon>Tritrichomonadida</taxon>
        <taxon>Tritrichomonadidae</taxon>
        <taxon>Tritrichomonas</taxon>
    </lineage>
</organism>
<name>A0ABR2GR45_9EUKA</name>
<sequence length="137" mass="14386">MGFFKRLVKGALAHGADALMNVANTATGGLAGKVSNTIISGAKNNAGLIGKVAGGIGKHVLSKSTRNKLSNITDKAIKYIPNGEVRTALTKINNVAQGRNENYNVKSKIKNMKSNDGANNPDTNKVIRIKPKLASTD</sequence>
<protein>
    <submittedName>
        <fullName evidence="1">Uncharacterized protein</fullName>
    </submittedName>
</protein>
<comment type="caution">
    <text evidence="1">The sequence shown here is derived from an EMBL/GenBank/DDBJ whole genome shotgun (WGS) entry which is preliminary data.</text>
</comment>
<proteinExistence type="predicted"/>
<gene>
    <name evidence="1" type="ORF">M9Y10_039747</name>
</gene>